<dbReference type="GO" id="GO:0008171">
    <property type="term" value="F:O-methyltransferase activity"/>
    <property type="evidence" value="ECO:0007669"/>
    <property type="project" value="InterPro"/>
</dbReference>
<feature type="active site" description="Proton acceptor" evidence="4">
    <location>
        <position position="309"/>
    </location>
</feature>
<evidence type="ECO:0000256" key="4">
    <source>
        <dbReference type="PIRSR" id="PIRSR005739-1"/>
    </source>
</evidence>
<keyword evidence="3" id="KW-0949">S-adenosyl-L-methionine</keyword>
<dbReference type="EMBL" id="VFLP01000101">
    <property type="protein sequence ID" value="TRX88068.1"/>
    <property type="molecule type" value="Genomic_DNA"/>
</dbReference>
<dbReference type="InterPro" id="IPR016461">
    <property type="entry name" value="COMT-like"/>
</dbReference>
<evidence type="ECO:0000256" key="1">
    <source>
        <dbReference type="ARBA" id="ARBA00022603"/>
    </source>
</evidence>
<feature type="domain" description="O-methyltransferase C-terminal" evidence="5">
    <location>
        <begin position="224"/>
        <end position="381"/>
    </location>
</feature>
<proteinExistence type="predicted"/>
<dbReference type="PANTHER" id="PTHR43712:SF8">
    <property type="entry name" value="O-METHYLTRANSFERASE AF390-400"/>
    <property type="match status" value="1"/>
</dbReference>
<dbReference type="PIRSF" id="PIRSF005739">
    <property type="entry name" value="O-mtase"/>
    <property type="match status" value="1"/>
</dbReference>
<reference evidence="7" key="1">
    <citation type="submission" date="2019-06" db="EMBL/GenBank/DDBJ databases">
        <title>Draft genome sequence of the griseofulvin-producing fungus Xylaria cubensis strain G536.</title>
        <authorList>
            <person name="Mead M.E."/>
            <person name="Raja H.A."/>
            <person name="Steenwyk J.L."/>
            <person name="Knowles S.L."/>
            <person name="Oberlies N.H."/>
            <person name="Rokas A."/>
        </authorList>
    </citation>
    <scope>NUCLEOTIDE SEQUENCE [LARGE SCALE GENOMIC DNA]</scope>
    <source>
        <strain evidence="7">G536</strain>
    </source>
</reference>
<dbReference type="Gene3D" id="1.10.10.10">
    <property type="entry name" value="Winged helix-like DNA-binding domain superfamily/Winged helix DNA-binding domain"/>
    <property type="match status" value="1"/>
</dbReference>
<dbReference type="InterPro" id="IPR036390">
    <property type="entry name" value="WH_DNA-bd_sf"/>
</dbReference>
<protein>
    <recommendedName>
        <fullName evidence="5">O-methyltransferase C-terminal domain-containing protein</fullName>
    </recommendedName>
</protein>
<dbReference type="OrthoDB" id="2410195at2759"/>
<dbReference type="InterPro" id="IPR001077">
    <property type="entry name" value="COMT_C"/>
</dbReference>
<accession>A0A553HJD2</accession>
<sequence>MPSRRAEELIALLDNIEVSDYKGDSSSHGDRVLIAEAARRLLARLETPFERAWRLSWINGNVHAAIQIILDLGIWEGWYSSKRREISVLELHALAREPCDLNLLRRLLRLLTVEHVIQELGEDRYGATAFSDALGQKEESVAQTILSGTHHGLDSSRNLPRFLSRTGYAEPLDPKNTSYMDLTPDRLGMFERCRADSGCQASFIGFMRGLAAYKLDWTEIYDTKILMRDFDAYGEEALLVDIGGAHAVDLERLLRRYPDLPSGKLILQDTPDVIAMATVSEKIQVMGCDFFTPQPVKGARAYFMHAILHDWDDADASRILNNVAAAMTKEYSKLLLYESVLVSKGATMYQTVADVSIMHLISAAERTEGRWRELLQAAGFRVCKIWCHPSSLESVIEAELI</sequence>
<gene>
    <name evidence="6" type="ORF">FHL15_011018</name>
</gene>
<evidence type="ECO:0000259" key="5">
    <source>
        <dbReference type="Pfam" id="PF00891"/>
    </source>
</evidence>
<dbReference type="AlphaFoldDB" id="A0A553HJD2"/>
<dbReference type="SUPFAM" id="SSF53335">
    <property type="entry name" value="S-adenosyl-L-methionine-dependent methyltransferases"/>
    <property type="match status" value="1"/>
</dbReference>
<dbReference type="PROSITE" id="PS51683">
    <property type="entry name" value="SAM_OMT_II"/>
    <property type="match status" value="1"/>
</dbReference>
<evidence type="ECO:0000313" key="7">
    <source>
        <dbReference type="Proteomes" id="UP000319160"/>
    </source>
</evidence>
<evidence type="ECO:0000256" key="2">
    <source>
        <dbReference type="ARBA" id="ARBA00022679"/>
    </source>
</evidence>
<keyword evidence="7" id="KW-1185">Reference proteome</keyword>
<dbReference type="InterPro" id="IPR029063">
    <property type="entry name" value="SAM-dependent_MTases_sf"/>
</dbReference>
<dbReference type="PANTHER" id="PTHR43712">
    <property type="entry name" value="PUTATIVE (AFU_ORTHOLOGUE AFUA_4G14580)-RELATED"/>
    <property type="match status" value="1"/>
</dbReference>
<comment type="caution">
    <text evidence="6">The sequence shown here is derived from an EMBL/GenBank/DDBJ whole genome shotgun (WGS) entry which is preliminary data.</text>
</comment>
<dbReference type="Pfam" id="PF00891">
    <property type="entry name" value="Methyltransf_2"/>
    <property type="match status" value="1"/>
</dbReference>
<dbReference type="SUPFAM" id="SSF46785">
    <property type="entry name" value="Winged helix' DNA-binding domain"/>
    <property type="match status" value="1"/>
</dbReference>
<dbReference type="GO" id="GO:0032259">
    <property type="term" value="P:methylation"/>
    <property type="evidence" value="ECO:0007669"/>
    <property type="project" value="UniProtKB-KW"/>
</dbReference>
<organism evidence="6 7">
    <name type="scientific">Xylaria flabelliformis</name>
    <dbReference type="NCBI Taxonomy" id="2512241"/>
    <lineage>
        <taxon>Eukaryota</taxon>
        <taxon>Fungi</taxon>
        <taxon>Dikarya</taxon>
        <taxon>Ascomycota</taxon>
        <taxon>Pezizomycotina</taxon>
        <taxon>Sordariomycetes</taxon>
        <taxon>Xylariomycetidae</taxon>
        <taxon>Xylariales</taxon>
        <taxon>Xylariaceae</taxon>
        <taxon>Xylaria</taxon>
    </lineage>
</organism>
<keyword evidence="1" id="KW-0489">Methyltransferase</keyword>
<keyword evidence="2" id="KW-0808">Transferase</keyword>
<evidence type="ECO:0000313" key="6">
    <source>
        <dbReference type="EMBL" id="TRX88068.1"/>
    </source>
</evidence>
<dbReference type="InterPro" id="IPR036388">
    <property type="entry name" value="WH-like_DNA-bd_sf"/>
</dbReference>
<evidence type="ECO:0000256" key="3">
    <source>
        <dbReference type="ARBA" id="ARBA00022691"/>
    </source>
</evidence>
<dbReference type="Gene3D" id="3.40.50.150">
    <property type="entry name" value="Vaccinia Virus protein VP39"/>
    <property type="match status" value="1"/>
</dbReference>
<name>A0A553HJD2_9PEZI</name>
<dbReference type="Proteomes" id="UP000319160">
    <property type="component" value="Unassembled WGS sequence"/>
</dbReference>